<sequence>MDAVVMARQGHHGSHNHACGLPIISPHRIRETLRIEAPMYKHLVFRALAVAAAATGTAALLPGAAQAAPYPCPDEQICIYSGLNQTGSVAILPALQPRGATKFKAEIADFRGYTFYNGKTLNDAASSITNNTNHWVFLYQDGHYNGYTLNKKPGEASIMPQTKANFDGSPIFDFTPLPDNTASSITVGQSLSCDRSDWHYDCHMVPAYPNS</sequence>
<protein>
    <recommendedName>
        <fullName evidence="4">Peptidase inhibitor family I36</fullName>
    </recommendedName>
</protein>
<evidence type="ECO:0000313" key="2">
    <source>
        <dbReference type="EMBL" id="MBG6105971.1"/>
    </source>
</evidence>
<feature type="transmembrane region" description="Helical" evidence="1">
    <location>
        <begin position="43"/>
        <end position="65"/>
    </location>
</feature>
<keyword evidence="1" id="KW-0472">Membrane</keyword>
<dbReference type="Pfam" id="PF03995">
    <property type="entry name" value="Inhibitor_I36"/>
    <property type="match status" value="1"/>
</dbReference>
<comment type="caution">
    <text evidence="2">The sequence shown here is derived from an EMBL/GenBank/DDBJ whole genome shotgun (WGS) entry which is preliminary data.</text>
</comment>
<accession>A0ABS0KBI8</accession>
<proteinExistence type="predicted"/>
<organism evidence="2 3">
    <name type="scientific">Micromonospora vinacea</name>
    <dbReference type="NCBI Taxonomy" id="709878"/>
    <lineage>
        <taxon>Bacteria</taxon>
        <taxon>Bacillati</taxon>
        <taxon>Actinomycetota</taxon>
        <taxon>Actinomycetes</taxon>
        <taxon>Micromonosporales</taxon>
        <taxon>Micromonosporaceae</taxon>
        <taxon>Micromonospora</taxon>
    </lineage>
</organism>
<evidence type="ECO:0000313" key="3">
    <source>
        <dbReference type="Proteomes" id="UP000631791"/>
    </source>
</evidence>
<evidence type="ECO:0000256" key="1">
    <source>
        <dbReference type="SAM" id="Phobius"/>
    </source>
</evidence>
<dbReference type="EMBL" id="JADOTY010000001">
    <property type="protein sequence ID" value="MBG6105971.1"/>
    <property type="molecule type" value="Genomic_DNA"/>
</dbReference>
<keyword evidence="3" id="KW-1185">Reference proteome</keyword>
<keyword evidence="1" id="KW-0812">Transmembrane</keyword>
<keyword evidence="1" id="KW-1133">Transmembrane helix</keyword>
<evidence type="ECO:0008006" key="4">
    <source>
        <dbReference type="Google" id="ProtNLM"/>
    </source>
</evidence>
<name>A0ABS0KBI8_9ACTN</name>
<gene>
    <name evidence="2" type="ORF">IW249_006385</name>
</gene>
<dbReference type="Proteomes" id="UP000631791">
    <property type="component" value="Unassembled WGS sequence"/>
</dbReference>
<reference evidence="2 3" key="1">
    <citation type="submission" date="2020-11" db="EMBL/GenBank/DDBJ databases">
        <title>Sequencing the genomes of 1000 actinobacteria strains.</title>
        <authorList>
            <person name="Klenk H.-P."/>
        </authorList>
    </citation>
    <scope>NUCLEOTIDE SEQUENCE [LARGE SCALE GENOMIC DNA]</scope>
    <source>
        <strain evidence="2 3">DSM 101695</strain>
    </source>
</reference>
<dbReference type="Gene3D" id="2.60.20.10">
    <property type="entry name" value="Crystallins"/>
    <property type="match status" value="1"/>
</dbReference>